<gene>
    <name evidence="1" type="ordered locus">BBR47_37750</name>
</gene>
<sequence>MQSDAKKFFLCEKRLDVFHKTGFDRLRSAKERA</sequence>
<dbReference type="AlphaFoldDB" id="C0ZG43"/>
<dbReference type="HOGENOM" id="CLU_3380871_0_0_9"/>
<evidence type="ECO:0000313" key="2">
    <source>
        <dbReference type="Proteomes" id="UP000001877"/>
    </source>
</evidence>
<dbReference type="EMBL" id="AP008955">
    <property type="protein sequence ID" value="BAH44752.1"/>
    <property type="molecule type" value="Genomic_DNA"/>
</dbReference>
<organism evidence="1 2">
    <name type="scientific">Brevibacillus brevis (strain 47 / JCM 6285 / NBRC 100599)</name>
    <dbReference type="NCBI Taxonomy" id="358681"/>
    <lineage>
        <taxon>Bacteria</taxon>
        <taxon>Bacillati</taxon>
        <taxon>Bacillota</taxon>
        <taxon>Bacilli</taxon>
        <taxon>Bacillales</taxon>
        <taxon>Paenibacillaceae</taxon>
        <taxon>Brevibacillus</taxon>
    </lineage>
</organism>
<protein>
    <submittedName>
        <fullName evidence="1">Uncharacterized protein</fullName>
    </submittedName>
</protein>
<reference evidence="1 2" key="1">
    <citation type="submission" date="2005-03" db="EMBL/GenBank/DDBJ databases">
        <title>Brevibacillus brevis strain 47, complete genome.</title>
        <authorList>
            <person name="Hosoyama A."/>
            <person name="Yamada R."/>
            <person name="Hongo Y."/>
            <person name="Terui Y."/>
            <person name="Ankai A."/>
            <person name="Masuyama W."/>
            <person name="Sekiguchi M."/>
            <person name="Takeda T."/>
            <person name="Asano K."/>
            <person name="Ohji S."/>
            <person name="Ichikawa N."/>
            <person name="Narita S."/>
            <person name="Aoki N."/>
            <person name="Miura H."/>
            <person name="Matsushita S."/>
            <person name="Sekigawa T."/>
            <person name="Yamagata H."/>
            <person name="Yoshikawa H."/>
            <person name="Udaka S."/>
            <person name="Tanikawa S."/>
            <person name="Fujita N."/>
        </authorList>
    </citation>
    <scope>NUCLEOTIDE SEQUENCE [LARGE SCALE GENOMIC DNA]</scope>
    <source>
        <strain evidence="2">47 / JCM 6285 / NBRC 100599</strain>
    </source>
</reference>
<accession>C0ZG43</accession>
<dbReference type="KEGG" id="bbe:BBR47_37750"/>
<evidence type="ECO:0000313" key="1">
    <source>
        <dbReference type="EMBL" id="BAH44752.1"/>
    </source>
</evidence>
<keyword evidence="2" id="KW-1185">Reference proteome</keyword>
<proteinExistence type="predicted"/>
<dbReference type="STRING" id="358681.BBR47_37750"/>
<name>C0ZG43_BREBN</name>
<dbReference type="Proteomes" id="UP000001877">
    <property type="component" value="Chromosome"/>
</dbReference>